<comment type="caution">
    <text evidence="1">The sequence shown here is derived from an EMBL/GenBank/DDBJ whole genome shotgun (WGS) entry which is preliminary data.</text>
</comment>
<dbReference type="EMBL" id="LECT01000010">
    <property type="protein sequence ID" value="KLU06883.1"/>
    <property type="molecule type" value="Genomic_DNA"/>
</dbReference>
<keyword evidence="2" id="KW-1185">Reference proteome</keyword>
<reference evidence="1" key="1">
    <citation type="submission" date="2015-05" db="EMBL/GenBank/DDBJ databases">
        <title>Permanent draft genome of Rhodopirellula islandicus K833.</title>
        <authorList>
            <person name="Kizina J."/>
            <person name="Richter M."/>
            <person name="Glockner F.O."/>
            <person name="Harder J."/>
        </authorList>
    </citation>
    <scope>NUCLEOTIDE SEQUENCE [LARGE SCALE GENOMIC DNA]</scope>
    <source>
        <strain evidence="1">K833</strain>
    </source>
</reference>
<dbReference type="STRING" id="595434.RISK_001197"/>
<dbReference type="AlphaFoldDB" id="A0A0J1BKE9"/>
<sequence>MYAIARARLDLLPDEKFSTGTQWINVAVSIARIPPQLELG</sequence>
<gene>
    <name evidence="1" type="ORF">RISK_001197</name>
</gene>
<accession>A0A0J1BKE9</accession>
<dbReference type="Proteomes" id="UP000036367">
    <property type="component" value="Unassembled WGS sequence"/>
</dbReference>
<name>A0A0J1BKE9_RHOIS</name>
<evidence type="ECO:0000313" key="2">
    <source>
        <dbReference type="Proteomes" id="UP000036367"/>
    </source>
</evidence>
<proteinExistence type="predicted"/>
<evidence type="ECO:0000313" key="1">
    <source>
        <dbReference type="EMBL" id="KLU06883.1"/>
    </source>
</evidence>
<dbReference type="PATRIC" id="fig|595434.4.peg.1149"/>
<protein>
    <submittedName>
        <fullName evidence="1">Uncharacterized protein</fullName>
    </submittedName>
</protein>
<organism evidence="1 2">
    <name type="scientific">Rhodopirellula islandica</name>
    <dbReference type="NCBI Taxonomy" id="595434"/>
    <lineage>
        <taxon>Bacteria</taxon>
        <taxon>Pseudomonadati</taxon>
        <taxon>Planctomycetota</taxon>
        <taxon>Planctomycetia</taxon>
        <taxon>Pirellulales</taxon>
        <taxon>Pirellulaceae</taxon>
        <taxon>Rhodopirellula</taxon>
    </lineage>
</organism>